<keyword evidence="8" id="KW-1185">Reference proteome</keyword>
<comment type="domain">
    <text evidence="4">The jas domain is required for interaction with COI1.</text>
</comment>
<accession>A0A843UJ91</accession>
<keyword evidence="4" id="KW-0539">Nucleus</keyword>
<feature type="compositionally biased region" description="Polar residues" evidence="5">
    <location>
        <begin position="179"/>
        <end position="191"/>
    </location>
</feature>
<comment type="caution">
    <text evidence="7">The sequence shown here is derived from an EMBL/GenBank/DDBJ whole genome shotgun (WGS) entry which is preliminary data.</text>
</comment>
<sequence length="191" mass="21089">MSKAYVEIDFFRRETRKDASCKPSSPESASSPFRGIQGVVSRINPQLLRTVVAAEHARCLDTIPACPTSSNSPSPCRTASFPALPVYKPASRCHASPPMGTSPMTIFYNGTVTTFDVPHDKAEVIMRMAETRIAGHPAERSEDSMSEGNQVVGYLPIERTKSLQRFFEKRTERLASASPYRNSKPNPSRPL</sequence>
<feature type="domain" description="Tify" evidence="6">
    <location>
        <begin position="97"/>
        <end position="131"/>
    </location>
</feature>
<gene>
    <name evidence="7" type="ORF">Taro_015932</name>
</gene>
<evidence type="ECO:0000256" key="4">
    <source>
        <dbReference type="RuleBase" id="RU369065"/>
    </source>
</evidence>
<name>A0A843UJ91_COLES</name>
<dbReference type="InterPro" id="IPR010399">
    <property type="entry name" value="Tify_dom"/>
</dbReference>
<dbReference type="GO" id="GO:2000022">
    <property type="term" value="P:regulation of jasmonic acid mediated signaling pathway"/>
    <property type="evidence" value="ECO:0007669"/>
    <property type="project" value="UniProtKB-UniRule"/>
</dbReference>
<dbReference type="PANTHER" id="PTHR33077:SF5">
    <property type="entry name" value="PROTEIN TIFY 9"/>
    <property type="match status" value="1"/>
</dbReference>
<comment type="function">
    <text evidence="4">Repressor of jasmonate responses.</text>
</comment>
<dbReference type="Pfam" id="PF09425">
    <property type="entry name" value="Jas_motif"/>
    <property type="match status" value="1"/>
</dbReference>
<organism evidence="7 8">
    <name type="scientific">Colocasia esculenta</name>
    <name type="common">Wild taro</name>
    <name type="synonym">Arum esculentum</name>
    <dbReference type="NCBI Taxonomy" id="4460"/>
    <lineage>
        <taxon>Eukaryota</taxon>
        <taxon>Viridiplantae</taxon>
        <taxon>Streptophyta</taxon>
        <taxon>Embryophyta</taxon>
        <taxon>Tracheophyta</taxon>
        <taxon>Spermatophyta</taxon>
        <taxon>Magnoliopsida</taxon>
        <taxon>Liliopsida</taxon>
        <taxon>Araceae</taxon>
        <taxon>Aroideae</taxon>
        <taxon>Colocasieae</taxon>
        <taxon>Colocasia</taxon>
    </lineage>
</organism>
<dbReference type="Proteomes" id="UP000652761">
    <property type="component" value="Unassembled WGS sequence"/>
</dbReference>
<evidence type="ECO:0000313" key="7">
    <source>
        <dbReference type="EMBL" id="MQL83451.1"/>
    </source>
</evidence>
<evidence type="ECO:0000313" key="8">
    <source>
        <dbReference type="Proteomes" id="UP000652761"/>
    </source>
</evidence>
<dbReference type="GO" id="GO:0005634">
    <property type="term" value="C:nucleus"/>
    <property type="evidence" value="ECO:0007669"/>
    <property type="project" value="UniProtKB-SubCell"/>
</dbReference>
<dbReference type="AlphaFoldDB" id="A0A843UJ91"/>
<proteinExistence type="inferred from homology"/>
<evidence type="ECO:0000256" key="1">
    <source>
        <dbReference type="ARBA" id="ARBA00008614"/>
    </source>
</evidence>
<dbReference type="PANTHER" id="PTHR33077">
    <property type="entry name" value="PROTEIN TIFY 4A-RELATED-RELATED"/>
    <property type="match status" value="1"/>
</dbReference>
<dbReference type="OrthoDB" id="1914366at2759"/>
<feature type="region of interest" description="Disordered" evidence="5">
    <location>
        <begin position="170"/>
        <end position="191"/>
    </location>
</feature>
<comment type="similarity">
    <text evidence="1 4">Belongs to the TIFY/JAZ family.</text>
</comment>
<keyword evidence="3" id="KW-0832">Ubl conjugation</keyword>
<evidence type="ECO:0000256" key="5">
    <source>
        <dbReference type="SAM" id="MobiDB-lite"/>
    </source>
</evidence>
<dbReference type="GO" id="GO:0031347">
    <property type="term" value="P:regulation of defense response"/>
    <property type="evidence" value="ECO:0007669"/>
    <property type="project" value="UniProtKB-UniRule"/>
</dbReference>
<dbReference type="EMBL" id="NMUH01000695">
    <property type="protein sequence ID" value="MQL83451.1"/>
    <property type="molecule type" value="Genomic_DNA"/>
</dbReference>
<evidence type="ECO:0000256" key="2">
    <source>
        <dbReference type="ARBA" id="ARBA00022819"/>
    </source>
</evidence>
<dbReference type="GO" id="GO:0009611">
    <property type="term" value="P:response to wounding"/>
    <property type="evidence" value="ECO:0007669"/>
    <property type="project" value="UniProtKB-UniRule"/>
</dbReference>
<evidence type="ECO:0000259" key="6">
    <source>
        <dbReference type="PROSITE" id="PS51320"/>
    </source>
</evidence>
<dbReference type="Pfam" id="PF06200">
    <property type="entry name" value="tify"/>
    <property type="match status" value="1"/>
</dbReference>
<reference evidence="7" key="1">
    <citation type="submission" date="2017-07" db="EMBL/GenBank/DDBJ databases">
        <title>Taro Niue Genome Assembly and Annotation.</title>
        <authorList>
            <person name="Atibalentja N."/>
            <person name="Keating K."/>
            <person name="Fields C.J."/>
        </authorList>
    </citation>
    <scope>NUCLEOTIDE SEQUENCE</scope>
    <source>
        <strain evidence="7">Niue_2</strain>
        <tissue evidence="7">Leaf</tissue>
    </source>
</reference>
<dbReference type="PROSITE" id="PS51320">
    <property type="entry name" value="TIFY"/>
    <property type="match status" value="1"/>
</dbReference>
<keyword evidence="2 4" id="KW-1184">Jasmonic acid signaling pathway</keyword>
<evidence type="ECO:0000256" key="3">
    <source>
        <dbReference type="ARBA" id="ARBA00022843"/>
    </source>
</evidence>
<dbReference type="SMART" id="SM00979">
    <property type="entry name" value="TIFY"/>
    <property type="match status" value="1"/>
</dbReference>
<protein>
    <recommendedName>
        <fullName evidence="4">Protein TIFY</fullName>
    </recommendedName>
    <alternativeName>
        <fullName evidence="4">Jasmonate ZIM domain-containing protein</fullName>
    </alternativeName>
</protein>
<dbReference type="InterPro" id="IPR018467">
    <property type="entry name" value="CCT_CS"/>
</dbReference>
<dbReference type="InterPro" id="IPR040390">
    <property type="entry name" value="TIFY/JAZ"/>
</dbReference>
<comment type="subcellular location">
    <subcellularLocation>
        <location evidence="4">Nucleus</location>
    </subcellularLocation>
</comment>